<dbReference type="NCBIfam" id="TIGR00700">
    <property type="entry name" value="GABAtrnsam"/>
    <property type="match status" value="1"/>
</dbReference>
<dbReference type="GO" id="GO:0042802">
    <property type="term" value="F:identical protein binding"/>
    <property type="evidence" value="ECO:0007669"/>
    <property type="project" value="TreeGrafter"/>
</dbReference>
<dbReference type="PIRSF" id="PIRSF000521">
    <property type="entry name" value="Transaminase_4ab_Lys_Orn"/>
    <property type="match status" value="1"/>
</dbReference>
<accession>A0A172YGW6</accession>
<evidence type="ECO:0000256" key="1">
    <source>
        <dbReference type="ARBA" id="ARBA00001933"/>
    </source>
</evidence>
<dbReference type="EMBL" id="CP015243">
    <property type="protein sequence ID" value="ANF58185.1"/>
    <property type="molecule type" value="Genomic_DNA"/>
</dbReference>
<reference evidence="7 8" key="1">
    <citation type="submission" date="2016-04" db="EMBL/GenBank/DDBJ databases">
        <title>Complete Genome Sequence of Halotalea alkalilenta IHB B 13600.</title>
        <authorList>
            <person name="Swarnkar M.K."/>
            <person name="Sharma A."/>
            <person name="Kaushal K."/>
            <person name="Soni R."/>
            <person name="Rana S."/>
            <person name="Singh A.K."/>
            <person name="Gulati A."/>
        </authorList>
    </citation>
    <scope>NUCLEOTIDE SEQUENCE [LARGE SCALE GENOMIC DNA]</scope>
    <source>
        <strain evidence="7 8">IHB B 13600</strain>
    </source>
</reference>
<proteinExistence type="inferred from homology"/>
<evidence type="ECO:0000256" key="6">
    <source>
        <dbReference type="RuleBase" id="RU003560"/>
    </source>
</evidence>
<dbReference type="InterPro" id="IPR015424">
    <property type="entry name" value="PyrdxlP-dep_Trfase"/>
</dbReference>
<comment type="similarity">
    <text evidence="2 6">Belongs to the class-III pyridoxal-phosphate-dependent aminotransferase family.</text>
</comment>
<dbReference type="STRING" id="376489.A5892_12500"/>
<comment type="cofactor">
    <cofactor evidence="1">
        <name>pyridoxal 5'-phosphate</name>
        <dbReference type="ChEBI" id="CHEBI:597326"/>
    </cofactor>
</comment>
<name>A0A172YGW6_9GAMM</name>
<dbReference type="GO" id="GO:0034386">
    <property type="term" value="F:4-aminobutyrate:2-oxoglutarate transaminase activity"/>
    <property type="evidence" value="ECO:0007669"/>
    <property type="project" value="InterPro"/>
</dbReference>
<dbReference type="Proteomes" id="UP000077875">
    <property type="component" value="Chromosome"/>
</dbReference>
<dbReference type="FunFam" id="3.40.640.10:FF:000013">
    <property type="entry name" value="4-aminobutyrate aminotransferase"/>
    <property type="match status" value="1"/>
</dbReference>
<evidence type="ECO:0000256" key="4">
    <source>
        <dbReference type="ARBA" id="ARBA00022679"/>
    </source>
</evidence>
<keyword evidence="8" id="KW-1185">Reference proteome</keyword>
<protein>
    <submittedName>
        <fullName evidence="7">4-aminobutyrate--2-oxoglutarate transaminase</fullName>
    </submittedName>
</protein>
<keyword evidence="4" id="KW-0808">Transferase</keyword>
<dbReference type="PANTHER" id="PTHR11986">
    <property type="entry name" value="AMINOTRANSFERASE CLASS III"/>
    <property type="match status" value="1"/>
</dbReference>
<dbReference type="InterPro" id="IPR015421">
    <property type="entry name" value="PyrdxlP-dep_Trfase_major"/>
</dbReference>
<dbReference type="PROSITE" id="PS00600">
    <property type="entry name" value="AA_TRANSFER_CLASS_3"/>
    <property type="match status" value="1"/>
</dbReference>
<dbReference type="InterPro" id="IPR050103">
    <property type="entry name" value="Class-III_PLP-dep_AT"/>
</dbReference>
<dbReference type="InterPro" id="IPR015422">
    <property type="entry name" value="PyrdxlP-dep_Trfase_small"/>
</dbReference>
<evidence type="ECO:0000313" key="8">
    <source>
        <dbReference type="Proteomes" id="UP000077875"/>
    </source>
</evidence>
<dbReference type="KEGG" id="haa:A5892_12500"/>
<dbReference type="InterPro" id="IPR004632">
    <property type="entry name" value="4NH2But_aminotransferase_bac"/>
</dbReference>
<keyword evidence="3" id="KW-0032">Aminotransferase</keyword>
<dbReference type="Pfam" id="PF00202">
    <property type="entry name" value="Aminotran_3"/>
    <property type="match status" value="1"/>
</dbReference>
<keyword evidence="5 6" id="KW-0663">Pyridoxal phosphate</keyword>
<evidence type="ECO:0000313" key="7">
    <source>
        <dbReference type="EMBL" id="ANF58185.1"/>
    </source>
</evidence>
<dbReference type="RefSeq" id="WP_064123084.1">
    <property type="nucleotide sequence ID" value="NZ_CP015243.1"/>
</dbReference>
<dbReference type="GO" id="GO:0009448">
    <property type="term" value="P:gamma-aminobutyric acid metabolic process"/>
    <property type="evidence" value="ECO:0007669"/>
    <property type="project" value="InterPro"/>
</dbReference>
<dbReference type="GO" id="GO:0030170">
    <property type="term" value="F:pyridoxal phosphate binding"/>
    <property type="evidence" value="ECO:0007669"/>
    <property type="project" value="InterPro"/>
</dbReference>
<evidence type="ECO:0000256" key="5">
    <source>
        <dbReference type="ARBA" id="ARBA00022898"/>
    </source>
</evidence>
<organism evidence="7 8">
    <name type="scientific">Halotalea alkalilenta</name>
    <dbReference type="NCBI Taxonomy" id="376489"/>
    <lineage>
        <taxon>Bacteria</taxon>
        <taxon>Pseudomonadati</taxon>
        <taxon>Pseudomonadota</taxon>
        <taxon>Gammaproteobacteria</taxon>
        <taxon>Oceanospirillales</taxon>
        <taxon>Halomonadaceae</taxon>
        <taxon>Halotalea</taxon>
    </lineage>
</organism>
<gene>
    <name evidence="7" type="ORF">A5892_12500</name>
</gene>
<dbReference type="Gene3D" id="3.40.640.10">
    <property type="entry name" value="Type I PLP-dependent aspartate aminotransferase-like (Major domain)"/>
    <property type="match status" value="1"/>
</dbReference>
<dbReference type="SUPFAM" id="SSF53383">
    <property type="entry name" value="PLP-dependent transferases"/>
    <property type="match status" value="1"/>
</dbReference>
<dbReference type="PANTHER" id="PTHR11986:SF79">
    <property type="entry name" value="ACETYLORNITHINE AMINOTRANSFERASE, MITOCHONDRIAL"/>
    <property type="match status" value="1"/>
</dbReference>
<dbReference type="InterPro" id="IPR049704">
    <property type="entry name" value="Aminotrans_3_PPA_site"/>
</dbReference>
<dbReference type="CDD" id="cd00610">
    <property type="entry name" value="OAT_like"/>
    <property type="match status" value="1"/>
</dbReference>
<dbReference type="Gene3D" id="3.90.1150.10">
    <property type="entry name" value="Aspartate Aminotransferase, domain 1"/>
    <property type="match status" value="1"/>
</dbReference>
<evidence type="ECO:0000256" key="3">
    <source>
        <dbReference type="ARBA" id="ARBA00022576"/>
    </source>
</evidence>
<dbReference type="AlphaFoldDB" id="A0A172YGW6"/>
<evidence type="ECO:0000256" key="2">
    <source>
        <dbReference type="ARBA" id="ARBA00008954"/>
    </source>
</evidence>
<dbReference type="InterPro" id="IPR005814">
    <property type="entry name" value="Aminotrans_3"/>
</dbReference>
<sequence length="431" mass="45737">MSNAEWVARKNAATPRGVGVKCEFYVERAENAEIWDIEGNRYIDFVSGVSVNNVGHRHPKVVAAIKAQLDQVIHCGFQVTPYASYVELAEKLNRLTPGDYPKKTTFFSSGAEAVENAVKIARASTGRRAIVAFSGGFHGRTMMGIALTGKAQPYRTGFGPFPTEVHHVAYPNALHGISTEDALDELQRLFKTEVDASQVAAIIFEPVQGEGGFVPAPLDFVQGLRALCDQHGIVLIADEIQTGFGRTGKLFAMEHYGVAPDLMTMAKSIAGGVPLSAVCGRAEIMDGPGPGGLGGTFAGNPLAIAAAHAVLEVIEEEGLVERANLIGSRLVTALEALRGVLPNIAEVRGKGSMVAIELLDDAGEPAPAMAQSIQAAALRNGVLTLVCGFYGNVIRFLHPLTMPLDVLDEGIDKFSAAVREHAKSSSDAPVR</sequence>